<dbReference type="GO" id="GO:0017061">
    <property type="term" value="F:S-methyl-5-thioadenosine phosphorylase activity"/>
    <property type="evidence" value="ECO:0007669"/>
    <property type="project" value="UniProtKB-EC"/>
</dbReference>
<dbReference type="Gene3D" id="3.60.140.10">
    <property type="entry name" value="CNF1/YfiH-like putative cysteine hydrolases"/>
    <property type="match status" value="1"/>
</dbReference>
<dbReference type="RefSeq" id="WP_077719391.1">
    <property type="nucleotide sequence ID" value="NZ_CP019699.1"/>
</dbReference>
<dbReference type="CDD" id="cd16833">
    <property type="entry name" value="YfiH"/>
    <property type="match status" value="1"/>
</dbReference>
<dbReference type="STRING" id="1471761.B0W44_06735"/>
<dbReference type="EMBL" id="CP019699">
    <property type="protein sequence ID" value="AQS55527.1"/>
    <property type="molecule type" value="Genomic_DNA"/>
</dbReference>
<evidence type="ECO:0000256" key="12">
    <source>
        <dbReference type="RuleBase" id="RU361274"/>
    </source>
</evidence>
<dbReference type="PANTHER" id="PTHR30616">
    <property type="entry name" value="UNCHARACTERIZED PROTEIN YFIH"/>
    <property type="match status" value="1"/>
</dbReference>
<evidence type="ECO:0000256" key="7">
    <source>
        <dbReference type="ARBA" id="ARBA00022801"/>
    </source>
</evidence>
<proteinExistence type="inferred from homology"/>
<keyword evidence="5" id="KW-0808">Transferase</keyword>
<protein>
    <recommendedName>
        <fullName evidence="12">Purine nucleoside phosphorylase</fullName>
    </recommendedName>
</protein>
<keyword evidence="6" id="KW-0479">Metal-binding</keyword>
<sequence length="268" mass="29828">MEPFRYEKVQGIPVTVISDWLKESPTLAAGMSAGQHYGLHREQDDPRAVVPNRDRLARALGFSLDAWTSATQVHGKNVVRVTRAERGAGNRKRETAIPAADGLVTDERDILLTAFYADCVPLLFWDSDRGAVGVAHAGWRGTVLGIAREMVERMKREFGTDPGSVRVAIGPSIGSCCYEVDDRVVDALKEQIPDLDDDIVHPKDNGRFMLDLKRANADILRQAGVENSRMSVTNFCTSCEEWLFFSHRRDGEKAGRMVAWIGIRKDES</sequence>
<dbReference type="Proteomes" id="UP000188603">
    <property type="component" value="Chromosome"/>
</dbReference>
<evidence type="ECO:0000256" key="4">
    <source>
        <dbReference type="ARBA" id="ARBA00007353"/>
    </source>
</evidence>
<dbReference type="PANTHER" id="PTHR30616:SF2">
    <property type="entry name" value="PURINE NUCLEOSIDE PHOSPHORYLASE LACC1"/>
    <property type="match status" value="1"/>
</dbReference>
<comment type="catalytic activity">
    <reaction evidence="10">
        <text>adenosine + phosphate = alpha-D-ribose 1-phosphate + adenine</text>
        <dbReference type="Rhea" id="RHEA:27642"/>
        <dbReference type="ChEBI" id="CHEBI:16335"/>
        <dbReference type="ChEBI" id="CHEBI:16708"/>
        <dbReference type="ChEBI" id="CHEBI:43474"/>
        <dbReference type="ChEBI" id="CHEBI:57720"/>
        <dbReference type="EC" id="2.4.2.1"/>
    </reaction>
    <physiologicalReaction direction="left-to-right" evidence="10">
        <dbReference type="Rhea" id="RHEA:27643"/>
    </physiologicalReaction>
</comment>
<evidence type="ECO:0000256" key="5">
    <source>
        <dbReference type="ARBA" id="ARBA00022679"/>
    </source>
</evidence>
<keyword evidence="8" id="KW-0862">Zinc</keyword>
<comment type="catalytic activity">
    <reaction evidence="1">
        <text>inosine + phosphate = alpha-D-ribose 1-phosphate + hypoxanthine</text>
        <dbReference type="Rhea" id="RHEA:27646"/>
        <dbReference type="ChEBI" id="CHEBI:17368"/>
        <dbReference type="ChEBI" id="CHEBI:17596"/>
        <dbReference type="ChEBI" id="CHEBI:43474"/>
        <dbReference type="ChEBI" id="CHEBI:57720"/>
        <dbReference type="EC" id="2.4.2.1"/>
    </reaction>
    <physiologicalReaction direction="left-to-right" evidence="1">
        <dbReference type="Rhea" id="RHEA:27647"/>
    </physiologicalReaction>
</comment>
<evidence type="ECO:0000256" key="8">
    <source>
        <dbReference type="ARBA" id="ARBA00022833"/>
    </source>
</evidence>
<dbReference type="InterPro" id="IPR003730">
    <property type="entry name" value="Cu_polyphenol_OxRdtase"/>
</dbReference>
<dbReference type="SUPFAM" id="SSF64438">
    <property type="entry name" value="CNF1/YfiH-like putative cysteine hydrolases"/>
    <property type="match status" value="1"/>
</dbReference>
<evidence type="ECO:0000256" key="3">
    <source>
        <dbReference type="ARBA" id="ARBA00003215"/>
    </source>
</evidence>
<evidence type="ECO:0000256" key="9">
    <source>
        <dbReference type="ARBA" id="ARBA00047989"/>
    </source>
</evidence>
<dbReference type="OrthoDB" id="4279at2"/>
<evidence type="ECO:0000256" key="6">
    <source>
        <dbReference type="ARBA" id="ARBA00022723"/>
    </source>
</evidence>
<evidence type="ECO:0000256" key="1">
    <source>
        <dbReference type="ARBA" id="ARBA00000553"/>
    </source>
</evidence>
<name>A0A1U9K641_9BACL</name>
<dbReference type="InterPro" id="IPR011324">
    <property type="entry name" value="Cytotoxic_necrot_fac-like_cat"/>
</dbReference>
<keyword evidence="14" id="KW-1185">Reference proteome</keyword>
<dbReference type="KEGG" id="ntr:B0W44_06735"/>
<dbReference type="GO" id="GO:0016787">
    <property type="term" value="F:hydrolase activity"/>
    <property type="evidence" value="ECO:0007669"/>
    <property type="project" value="UniProtKB-KW"/>
</dbReference>
<evidence type="ECO:0000256" key="11">
    <source>
        <dbReference type="ARBA" id="ARBA00049893"/>
    </source>
</evidence>
<evidence type="ECO:0000256" key="2">
    <source>
        <dbReference type="ARBA" id="ARBA00001947"/>
    </source>
</evidence>
<evidence type="ECO:0000256" key="10">
    <source>
        <dbReference type="ARBA" id="ARBA00048968"/>
    </source>
</evidence>
<reference evidence="13 14" key="1">
    <citation type="journal article" date="2015" name="Int. J. Syst. Evol. Microbiol.">
        <title>Novibacillus thermophilus gen. nov., sp. nov., a Gram-staining-negative and moderately thermophilic member of the family Thermoactinomycetaceae.</title>
        <authorList>
            <person name="Yang G."/>
            <person name="Chen J."/>
            <person name="Zhou S."/>
        </authorList>
    </citation>
    <scope>NUCLEOTIDE SEQUENCE [LARGE SCALE GENOMIC DNA]</scope>
    <source>
        <strain evidence="13 14">SG-1</strain>
    </source>
</reference>
<comment type="similarity">
    <text evidence="4 12">Belongs to the purine nucleoside phosphorylase YfiH/LACC1 family.</text>
</comment>
<dbReference type="NCBIfam" id="TIGR00726">
    <property type="entry name" value="peptidoglycan editing factor PgeF"/>
    <property type="match status" value="1"/>
</dbReference>
<accession>A0A1U9K641</accession>
<gene>
    <name evidence="13" type="ORF">B0W44_06735</name>
</gene>
<evidence type="ECO:0000313" key="14">
    <source>
        <dbReference type="Proteomes" id="UP000188603"/>
    </source>
</evidence>
<dbReference type="Pfam" id="PF02578">
    <property type="entry name" value="Cu-oxidase_4"/>
    <property type="match status" value="1"/>
</dbReference>
<comment type="function">
    <text evidence="3">Purine nucleoside enzyme that catalyzes the phosphorolysis of adenosine and inosine nucleosides, yielding D-ribose 1-phosphate and the respective free bases, adenine and hypoxanthine. Also catalyzes the phosphorolysis of S-methyl-5'-thioadenosine into adenine and S-methyl-5-thio-alpha-D-ribose 1-phosphate. Also has adenosine deaminase activity.</text>
</comment>
<keyword evidence="7" id="KW-0378">Hydrolase</keyword>
<evidence type="ECO:0000313" key="13">
    <source>
        <dbReference type="EMBL" id="AQS55527.1"/>
    </source>
</evidence>
<dbReference type="GO" id="GO:0005507">
    <property type="term" value="F:copper ion binding"/>
    <property type="evidence" value="ECO:0007669"/>
    <property type="project" value="TreeGrafter"/>
</dbReference>
<dbReference type="InterPro" id="IPR038371">
    <property type="entry name" value="Cu_polyphenol_OxRdtase_sf"/>
</dbReference>
<comment type="catalytic activity">
    <reaction evidence="9">
        <text>adenosine + H2O + H(+) = inosine + NH4(+)</text>
        <dbReference type="Rhea" id="RHEA:24408"/>
        <dbReference type="ChEBI" id="CHEBI:15377"/>
        <dbReference type="ChEBI" id="CHEBI:15378"/>
        <dbReference type="ChEBI" id="CHEBI:16335"/>
        <dbReference type="ChEBI" id="CHEBI:17596"/>
        <dbReference type="ChEBI" id="CHEBI:28938"/>
        <dbReference type="EC" id="3.5.4.4"/>
    </reaction>
    <physiologicalReaction direction="left-to-right" evidence="9">
        <dbReference type="Rhea" id="RHEA:24409"/>
    </physiologicalReaction>
</comment>
<comment type="catalytic activity">
    <reaction evidence="11">
        <text>S-methyl-5'-thioadenosine + phosphate = 5-(methylsulfanyl)-alpha-D-ribose 1-phosphate + adenine</text>
        <dbReference type="Rhea" id="RHEA:11852"/>
        <dbReference type="ChEBI" id="CHEBI:16708"/>
        <dbReference type="ChEBI" id="CHEBI:17509"/>
        <dbReference type="ChEBI" id="CHEBI:43474"/>
        <dbReference type="ChEBI" id="CHEBI:58533"/>
        <dbReference type="EC" id="2.4.2.28"/>
    </reaction>
    <physiologicalReaction direction="left-to-right" evidence="11">
        <dbReference type="Rhea" id="RHEA:11853"/>
    </physiologicalReaction>
</comment>
<dbReference type="AlphaFoldDB" id="A0A1U9K641"/>
<comment type="cofactor">
    <cofactor evidence="2">
        <name>Zn(2+)</name>
        <dbReference type="ChEBI" id="CHEBI:29105"/>
    </cofactor>
</comment>
<organism evidence="13 14">
    <name type="scientific">Novibacillus thermophilus</name>
    <dbReference type="NCBI Taxonomy" id="1471761"/>
    <lineage>
        <taxon>Bacteria</taxon>
        <taxon>Bacillati</taxon>
        <taxon>Bacillota</taxon>
        <taxon>Bacilli</taxon>
        <taxon>Bacillales</taxon>
        <taxon>Thermoactinomycetaceae</taxon>
        <taxon>Novibacillus</taxon>
    </lineage>
</organism>